<name>A0A6J4VMX3_9BACT</name>
<gene>
    <name evidence="3" type="ORF">AVDCRST_MAG88-3015</name>
</gene>
<dbReference type="FunFam" id="3.40.50.300:FF:000285">
    <property type="entry name" value="Sporulation initiation inhibitor Soj"/>
    <property type="match status" value="1"/>
</dbReference>
<dbReference type="Pfam" id="PF13614">
    <property type="entry name" value="AAA_31"/>
    <property type="match status" value="1"/>
</dbReference>
<accession>A0A6J4VMX3</accession>
<evidence type="ECO:0000259" key="2">
    <source>
        <dbReference type="Pfam" id="PF13614"/>
    </source>
</evidence>
<dbReference type="Gene3D" id="3.40.50.300">
    <property type="entry name" value="P-loop containing nucleotide triphosphate hydrolases"/>
    <property type="match status" value="1"/>
</dbReference>
<protein>
    <submittedName>
        <fullName evidence="3">Chromosome (Plasmid) partitioning protein ParA</fullName>
    </submittedName>
</protein>
<dbReference type="SUPFAM" id="SSF52540">
    <property type="entry name" value="P-loop containing nucleoside triphosphate hydrolases"/>
    <property type="match status" value="1"/>
</dbReference>
<dbReference type="PANTHER" id="PTHR13696:SF52">
    <property type="entry name" value="PARA FAMILY PROTEIN CT_582"/>
    <property type="match status" value="1"/>
</dbReference>
<dbReference type="PANTHER" id="PTHR13696">
    <property type="entry name" value="P-LOOP CONTAINING NUCLEOSIDE TRIPHOSPHATE HYDROLASE"/>
    <property type="match status" value="1"/>
</dbReference>
<feature type="region of interest" description="Disordered" evidence="1">
    <location>
        <begin position="263"/>
        <end position="284"/>
    </location>
</feature>
<reference evidence="3" key="1">
    <citation type="submission" date="2020-02" db="EMBL/GenBank/DDBJ databases">
        <authorList>
            <person name="Meier V. D."/>
        </authorList>
    </citation>
    <scope>NUCLEOTIDE SEQUENCE</scope>
    <source>
        <strain evidence="3">AVDCRST_MAG88</strain>
    </source>
</reference>
<proteinExistence type="predicted"/>
<dbReference type="EMBL" id="CADCWM010000727">
    <property type="protein sequence ID" value="CAA9578056.1"/>
    <property type="molecule type" value="Genomic_DNA"/>
</dbReference>
<sequence>MTRVLALANQKGGVGKTTTAVNLSAYLAARGLRVLLIDIDPQGNATSSLGIDKASSSLSIYDVLIDATPLADAIVPAGQEGLSLVPSTSVLFGSEAEVALAGSEGRERRLAEALRKLPAGVYDLVVIDCPPSLGPLTLNALVAAEGVLIPIQCEFLALEGLTQLANNIELVKRSLNPGLEIAGVLMTMFDGRTRLATAVVEEVRRFFPNRLLDTVIPRGVHLAEAPSYGQTILAYGPTSRGALAYGAVADELIVRLGLSPNGTHGAAQPSAGVPGTLVGSEAGG</sequence>
<dbReference type="InterPro" id="IPR027417">
    <property type="entry name" value="P-loop_NTPase"/>
</dbReference>
<evidence type="ECO:0000256" key="1">
    <source>
        <dbReference type="SAM" id="MobiDB-lite"/>
    </source>
</evidence>
<feature type="domain" description="AAA" evidence="2">
    <location>
        <begin position="3"/>
        <end position="181"/>
    </location>
</feature>
<evidence type="ECO:0000313" key="3">
    <source>
        <dbReference type="EMBL" id="CAA9578056.1"/>
    </source>
</evidence>
<dbReference type="AlphaFoldDB" id="A0A6J4VMX3"/>
<organism evidence="3">
    <name type="scientific">uncultured Thermomicrobiales bacterium</name>
    <dbReference type="NCBI Taxonomy" id="1645740"/>
    <lineage>
        <taxon>Bacteria</taxon>
        <taxon>Pseudomonadati</taxon>
        <taxon>Thermomicrobiota</taxon>
        <taxon>Thermomicrobia</taxon>
        <taxon>Thermomicrobiales</taxon>
        <taxon>environmental samples</taxon>
    </lineage>
</organism>
<dbReference type="CDD" id="cd02042">
    <property type="entry name" value="ParAB_family"/>
    <property type="match status" value="1"/>
</dbReference>
<dbReference type="InterPro" id="IPR050678">
    <property type="entry name" value="DNA_Partitioning_ATPase"/>
</dbReference>
<dbReference type="InterPro" id="IPR025669">
    <property type="entry name" value="AAA_dom"/>
</dbReference>